<comment type="caution">
    <text evidence="2">The sequence shown here is derived from an EMBL/GenBank/DDBJ whole genome shotgun (WGS) entry which is preliminary data.</text>
</comment>
<name>A0A822Y0E2_NELNU</name>
<dbReference type="AlphaFoldDB" id="A0A822Y0E2"/>
<gene>
    <name evidence="2" type="ORF">HUJ06_027230</name>
</gene>
<evidence type="ECO:0000313" key="3">
    <source>
        <dbReference type="Proteomes" id="UP000607653"/>
    </source>
</evidence>
<proteinExistence type="predicted"/>
<feature type="region of interest" description="Disordered" evidence="1">
    <location>
        <begin position="1"/>
        <end position="27"/>
    </location>
</feature>
<sequence length="50" mass="5755">MRDHHGFGRGGNGGDRRQLCETEKRERERPTLRLAALQYATAVTSCRLQR</sequence>
<protein>
    <submittedName>
        <fullName evidence="2">Uncharacterized protein</fullName>
    </submittedName>
</protein>
<keyword evidence="3" id="KW-1185">Reference proteome</keyword>
<reference evidence="2 3" key="1">
    <citation type="journal article" date="2020" name="Mol. Biol. Evol.">
        <title>Distinct Expression and Methylation Patterns for Genes with Different Fates following a Single Whole-Genome Duplication in Flowering Plants.</title>
        <authorList>
            <person name="Shi T."/>
            <person name="Rahmani R.S."/>
            <person name="Gugger P.F."/>
            <person name="Wang M."/>
            <person name="Li H."/>
            <person name="Zhang Y."/>
            <person name="Li Z."/>
            <person name="Wang Q."/>
            <person name="Van de Peer Y."/>
            <person name="Marchal K."/>
            <person name="Chen J."/>
        </authorList>
    </citation>
    <scope>NUCLEOTIDE SEQUENCE [LARGE SCALE GENOMIC DNA]</scope>
    <source>
        <tissue evidence="2">Leaf</tissue>
    </source>
</reference>
<evidence type="ECO:0000256" key="1">
    <source>
        <dbReference type="SAM" id="MobiDB-lite"/>
    </source>
</evidence>
<evidence type="ECO:0000313" key="2">
    <source>
        <dbReference type="EMBL" id="DAD25762.1"/>
    </source>
</evidence>
<dbReference type="Proteomes" id="UP000607653">
    <property type="component" value="Unassembled WGS sequence"/>
</dbReference>
<organism evidence="2 3">
    <name type="scientific">Nelumbo nucifera</name>
    <name type="common">Sacred lotus</name>
    <dbReference type="NCBI Taxonomy" id="4432"/>
    <lineage>
        <taxon>Eukaryota</taxon>
        <taxon>Viridiplantae</taxon>
        <taxon>Streptophyta</taxon>
        <taxon>Embryophyta</taxon>
        <taxon>Tracheophyta</taxon>
        <taxon>Spermatophyta</taxon>
        <taxon>Magnoliopsida</taxon>
        <taxon>Proteales</taxon>
        <taxon>Nelumbonaceae</taxon>
        <taxon>Nelumbo</taxon>
    </lineage>
</organism>
<feature type="compositionally biased region" description="Basic and acidic residues" evidence="1">
    <location>
        <begin position="14"/>
        <end position="27"/>
    </location>
</feature>
<accession>A0A822Y0E2</accession>
<dbReference type="EMBL" id="DUZY01000002">
    <property type="protein sequence ID" value="DAD25762.1"/>
    <property type="molecule type" value="Genomic_DNA"/>
</dbReference>